<evidence type="ECO:0000256" key="6">
    <source>
        <dbReference type="SAM" id="MobiDB-lite"/>
    </source>
</evidence>
<dbReference type="AlphaFoldDB" id="A0A8B7NLX1"/>
<keyword evidence="4 7" id="KW-1133">Transmembrane helix</keyword>
<evidence type="ECO:0000256" key="5">
    <source>
        <dbReference type="ARBA" id="ARBA00023136"/>
    </source>
</evidence>
<feature type="transmembrane region" description="Helical" evidence="7">
    <location>
        <begin position="105"/>
        <end position="123"/>
    </location>
</feature>
<comment type="similarity">
    <text evidence="2">Belongs to the TMC family.</text>
</comment>
<feature type="transmembrane region" description="Helical" evidence="7">
    <location>
        <begin position="655"/>
        <end position="677"/>
    </location>
</feature>
<dbReference type="GeneID" id="108671613"/>
<organism evidence="9 10">
    <name type="scientific">Hyalella azteca</name>
    <name type="common">Amphipod</name>
    <dbReference type="NCBI Taxonomy" id="294128"/>
    <lineage>
        <taxon>Eukaryota</taxon>
        <taxon>Metazoa</taxon>
        <taxon>Ecdysozoa</taxon>
        <taxon>Arthropoda</taxon>
        <taxon>Crustacea</taxon>
        <taxon>Multicrustacea</taxon>
        <taxon>Malacostraca</taxon>
        <taxon>Eumalacostraca</taxon>
        <taxon>Peracarida</taxon>
        <taxon>Amphipoda</taxon>
        <taxon>Senticaudata</taxon>
        <taxon>Talitrida</taxon>
        <taxon>Talitroidea</taxon>
        <taxon>Hyalellidae</taxon>
        <taxon>Hyalella</taxon>
    </lineage>
</organism>
<feature type="transmembrane region" description="Helical" evidence="7">
    <location>
        <begin position="198"/>
        <end position="221"/>
    </location>
</feature>
<name>A0A8B7NLX1_HYAAZ</name>
<evidence type="ECO:0000256" key="7">
    <source>
        <dbReference type="SAM" id="Phobius"/>
    </source>
</evidence>
<keyword evidence="9" id="KW-1185">Reference proteome</keyword>
<dbReference type="Proteomes" id="UP000694843">
    <property type="component" value="Unplaced"/>
</dbReference>
<feature type="non-terminal residue" evidence="10">
    <location>
        <position position="1"/>
    </location>
</feature>
<dbReference type="RefSeq" id="XP_018014670.1">
    <property type="nucleotide sequence ID" value="XM_018159181.2"/>
</dbReference>
<feature type="region of interest" description="Disordered" evidence="6">
    <location>
        <begin position="782"/>
        <end position="808"/>
    </location>
</feature>
<sequence>DPCVGDELFNGTERLARSSSLLAMPSAPPTPSPFGCCHVPYRATVQQRLRLVQELPLKDQIFDYLLQVLQGTGLLEYSPIFYGFYTKETIYVPWGDTTKSYELPLAYLSAMLFLMAFCLVVMVRKAAQGLRENLRSTEGEFYQVCNLIFGGWDFCVDNNKAARVKHRAIYNEFCRHLDAERFREEKEMRSRKERSFPYIHLLINVLVLGIIVGAFVMVWYVTTFSFGQLRLAQASVTAGNNASYASALTSSNSSREFLDSYSEVTFGINNSHATGPIFVGSEHVTFTPEAASNAADTTWRSVMTSQDVVSAEYDTAFDADDVVYDTQTPIDAVGVVIVPDTSNAVLVESQVEFVPDSSNAVPVESQIEFVPDTSSAVQDESDQLRVASTSGAAQVLRSTPVARLVTASSSSFTPLLTNAKTTSAFSVDEGLEKVSEEPASGDDLHPLLMLVYRYLPSATIIALNIFVPLLFNQLVLLERYSTTVVLRLTLMRTVVLRLASLGVLLYALRSFTLRSYTVDCPTPSLHNCASANCKGQVLCWETYVGQELYKLTLLDLAVTAFNTFFVNLLRKVVGQHLLKRTSFGQRVGAMEFEIPKHVLDIVYGQTLCWLGMFYAPLLPLITAFKLVLVFYIKYFDCSFNSRQSSQFYRTSRSNALFISILLISFIVTIIPVGYSIVDLTPSLGCGPFRGLDAIWTQMVNLISALPEWIQSVVFFLGTAGFAVPTIVLLSLAGYYYYAVASANQHLVLMLKGQLVLEGHDKQFLLNRLDLLIKRVNEDDDRRRRHHRRNSDVSPGASNDITLQIGASR</sequence>
<keyword evidence="3 7" id="KW-0812">Transmembrane</keyword>
<evidence type="ECO:0000256" key="3">
    <source>
        <dbReference type="ARBA" id="ARBA00022692"/>
    </source>
</evidence>
<feature type="compositionally biased region" description="Polar residues" evidence="6">
    <location>
        <begin position="791"/>
        <end position="808"/>
    </location>
</feature>
<reference evidence="10" key="1">
    <citation type="submission" date="2025-08" db="UniProtKB">
        <authorList>
            <consortium name="RefSeq"/>
        </authorList>
    </citation>
    <scope>IDENTIFICATION</scope>
    <source>
        <tissue evidence="10">Whole organism</tissue>
    </source>
</reference>
<feature type="transmembrane region" description="Helical" evidence="7">
    <location>
        <begin position="489"/>
        <end position="508"/>
    </location>
</feature>
<dbReference type="InterPro" id="IPR038900">
    <property type="entry name" value="TMC"/>
</dbReference>
<protein>
    <submittedName>
        <fullName evidence="10">Transmembrane channel-like protein 7</fullName>
    </submittedName>
</protein>
<evidence type="ECO:0000313" key="10">
    <source>
        <dbReference type="RefSeq" id="XP_018014670.1"/>
    </source>
</evidence>
<evidence type="ECO:0000259" key="8">
    <source>
        <dbReference type="Pfam" id="PF07810"/>
    </source>
</evidence>
<feature type="transmembrane region" description="Helical" evidence="7">
    <location>
        <begin position="613"/>
        <end position="634"/>
    </location>
</feature>
<evidence type="ECO:0000256" key="4">
    <source>
        <dbReference type="ARBA" id="ARBA00022989"/>
    </source>
</evidence>
<evidence type="ECO:0000256" key="2">
    <source>
        <dbReference type="ARBA" id="ARBA00006510"/>
    </source>
</evidence>
<dbReference type="PANTHER" id="PTHR23302">
    <property type="entry name" value="TRANSMEMBRANE CHANNEL-RELATED"/>
    <property type="match status" value="1"/>
</dbReference>
<dbReference type="KEGG" id="hazt:108671613"/>
<dbReference type="OrthoDB" id="1936208at2759"/>
<dbReference type="GO" id="GO:0008381">
    <property type="term" value="F:mechanosensitive monoatomic ion channel activity"/>
    <property type="evidence" value="ECO:0007669"/>
    <property type="project" value="TreeGrafter"/>
</dbReference>
<feature type="domain" description="TMC" evidence="8">
    <location>
        <begin position="539"/>
        <end position="651"/>
    </location>
</feature>
<comment type="subcellular location">
    <subcellularLocation>
        <location evidence="1">Membrane</location>
        <topology evidence="1">Multi-pass membrane protein</topology>
    </subcellularLocation>
</comment>
<dbReference type="GO" id="GO:0005886">
    <property type="term" value="C:plasma membrane"/>
    <property type="evidence" value="ECO:0007669"/>
    <property type="project" value="InterPro"/>
</dbReference>
<evidence type="ECO:0000256" key="1">
    <source>
        <dbReference type="ARBA" id="ARBA00004141"/>
    </source>
</evidence>
<dbReference type="Pfam" id="PF07810">
    <property type="entry name" value="TMC"/>
    <property type="match status" value="1"/>
</dbReference>
<dbReference type="InterPro" id="IPR012496">
    <property type="entry name" value="TMC_dom"/>
</dbReference>
<keyword evidence="5 7" id="KW-0472">Membrane</keyword>
<dbReference type="PANTHER" id="PTHR23302:SF24">
    <property type="entry name" value="TMC DOMAIN-CONTAINING PROTEIN"/>
    <property type="match status" value="1"/>
</dbReference>
<accession>A0A8B7NLX1</accession>
<feature type="transmembrane region" description="Helical" evidence="7">
    <location>
        <begin position="454"/>
        <end position="477"/>
    </location>
</feature>
<evidence type="ECO:0000313" key="9">
    <source>
        <dbReference type="Proteomes" id="UP000694843"/>
    </source>
</evidence>
<gene>
    <name evidence="10" type="primary">LOC108671613</name>
</gene>
<feature type="transmembrane region" description="Helical" evidence="7">
    <location>
        <begin position="708"/>
        <end position="737"/>
    </location>
</feature>
<proteinExistence type="inferred from homology"/>